<dbReference type="Pfam" id="PF00892">
    <property type="entry name" value="EamA"/>
    <property type="match status" value="1"/>
</dbReference>
<gene>
    <name evidence="5" type="ORF">ATK23_2901</name>
</gene>
<proteinExistence type="inferred from homology"/>
<dbReference type="InterPro" id="IPR037185">
    <property type="entry name" value="EmrE-like"/>
</dbReference>
<feature type="domain" description="EamA" evidence="4">
    <location>
        <begin position="156"/>
        <end position="283"/>
    </location>
</feature>
<feature type="compositionally biased region" description="Basic and acidic residues" evidence="2">
    <location>
        <begin position="292"/>
        <end position="302"/>
    </location>
</feature>
<feature type="transmembrane region" description="Helical" evidence="3">
    <location>
        <begin position="82"/>
        <end position="100"/>
    </location>
</feature>
<dbReference type="EMBL" id="PGEY01000001">
    <property type="protein sequence ID" value="PJJ45614.1"/>
    <property type="molecule type" value="Genomic_DNA"/>
</dbReference>
<organism evidence="5 6">
    <name type="scientific">Glutamicibacter mysorens</name>
    <dbReference type="NCBI Taxonomy" id="257984"/>
    <lineage>
        <taxon>Bacteria</taxon>
        <taxon>Bacillati</taxon>
        <taxon>Actinomycetota</taxon>
        <taxon>Actinomycetes</taxon>
        <taxon>Micrococcales</taxon>
        <taxon>Micrococcaceae</taxon>
        <taxon>Glutamicibacter</taxon>
    </lineage>
</organism>
<sequence>MAWVVSTGSMTSTPVRAVNSTGAGSLMAVASMSCVQLGLAASIGLAATLGSDGVAWLRLAWAAVILVAFARPWRLRFSRSTLVMCALLGLATAGMTLSFMRAVETIPLGTASALEFTGPLAVALVQGRGAGRWWAVAAAAGVLGLTEPWSGSADLVGVLYALGGAVCWAAYVLLTQRAGDAVDGVGALSVSMPVAALAATLVVGPGVAGRLDLPVLAIGLGLALLLPVVPFCLELLALRRLAASAFGTLMCLEPAIAATVGVVFLRQVPSMAALAGLVLVIAAGIGAARTGRRDPAGAERELQPAAPARQPG</sequence>
<keyword evidence="3" id="KW-0472">Membrane</keyword>
<feature type="transmembrane region" description="Helical" evidence="3">
    <location>
        <begin position="213"/>
        <end position="233"/>
    </location>
</feature>
<feature type="transmembrane region" description="Helical" evidence="3">
    <location>
        <begin position="26"/>
        <end position="47"/>
    </location>
</feature>
<accession>A0ABX4N1B9</accession>
<feature type="region of interest" description="Disordered" evidence="2">
    <location>
        <begin position="292"/>
        <end position="312"/>
    </location>
</feature>
<comment type="caution">
    <text evidence="5">The sequence shown here is derived from an EMBL/GenBank/DDBJ whole genome shotgun (WGS) entry which is preliminary data.</text>
</comment>
<evidence type="ECO:0000256" key="2">
    <source>
        <dbReference type="SAM" id="MobiDB-lite"/>
    </source>
</evidence>
<dbReference type="Proteomes" id="UP000229263">
    <property type="component" value="Unassembled WGS sequence"/>
</dbReference>
<evidence type="ECO:0000256" key="3">
    <source>
        <dbReference type="SAM" id="Phobius"/>
    </source>
</evidence>
<feature type="transmembrane region" description="Helical" evidence="3">
    <location>
        <begin position="155"/>
        <end position="174"/>
    </location>
</feature>
<name>A0ABX4N1B9_9MICC</name>
<reference evidence="5 6" key="1">
    <citation type="submission" date="2017-11" db="EMBL/GenBank/DDBJ databases">
        <title>Sequencing the genomes of 1000 actinobacteria strains.</title>
        <authorList>
            <person name="Klenk H.-P."/>
        </authorList>
    </citation>
    <scope>NUCLEOTIDE SEQUENCE [LARGE SCALE GENOMIC DNA]</scope>
    <source>
        <strain evidence="5 6">DSM 12798</strain>
    </source>
</reference>
<keyword evidence="3" id="KW-0812">Transmembrane</keyword>
<evidence type="ECO:0000256" key="1">
    <source>
        <dbReference type="ARBA" id="ARBA00007362"/>
    </source>
</evidence>
<keyword evidence="3" id="KW-1133">Transmembrane helix</keyword>
<feature type="transmembrane region" description="Helical" evidence="3">
    <location>
        <begin position="53"/>
        <end position="70"/>
    </location>
</feature>
<feature type="transmembrane region" description="Helical" evidence="3">
    <location>
        <begin position="271"/>
        <end position="288"/>
    </location>
</feature>
<evidence type="ECO:0000313" key="6">
    <source>
        <dbReference type="Proteomes" id="UP000229263"/>
    </source>
</evidence>
<dbReference type="SUPFAM" id="SSF103481">
    <property type="entry name" value="Multidrug resistance efflux transporter EmrE"/>
    <property type="match status" value="2"/>
</dbReference>
<evidence type="ECO:0000259" key="4">
    <source>
        <dbReference type="Pfam" id="PF00892"/>
    </source>
</evidence>
<feature type="transmembrane region" description="Helical" evidence="3">
    <location>
        <begin position="186"/>
        <end position="207"/>
    </location>
</feature>
<dbReference type="InterPro" id="IPR000620">
    <property type="entry name" value="EamA_dom"/>
</dbReference>
<keyword evidence="6" id="KW-1185">Reference proteome</keyword>
<comment type="similarity">
    <text evidence="1">Belongs to the EamA transporter family.</text>
</comment>
<feature type="transmembrane region" description="Helical" evidence="3">
    <location>
        <begin position="245"/>
        <end position="265"/>
    </location>
</feature>
<evidence type="ECO:0000313" key="5">
    <source>
        <dbReference type="EMBL" id="PJJ45614.1"/>
    </source>
</evidence>
<protein>
    <submittedName>
        <fullName evidence="5">Inner membrane transporter RhtA</fullName>
    </submittedName>
</protein>